<accession>A0AAV7P5N2</accession>
<feature type="region of interest" description="Disordered" evidence="1">
    <location>
        <begin position="49"/>
        <end position="102"/>
    </location>
</feature>
<dbReference type="Proteomes" id="UP001066276">
    <property type="component" value="Chromosome 7"/>
</dbReference>
<protein>
    <submittedName>
        <fullName evidence="2">Uncharacterized protein</fullName>
    </submittedName>
</protein>
<name>A0AAV7P5N2_PLEWA</name>
<feature type="compositionally biased region" description="Acidic residues" evidence="1">
    <location>
        <begin position="54"/>
        <end position="67"/>
    </location>
</feature>
<proteinExistence type="predicted"/>
<gene>
    <name evidence="2" type="ORF">NDU88_000683</name>
</gene>
<reference evidence="2" key="1">
    <citation type="journal article" date="2022" name="bioRxiv">
        <title>Sequencing and chromosome-scale assembly of the giantPleurodeles waltlgenome.</title>
        <authorList>
            <person name="Brown T."/>
            <person name="Elewa A."/>
            <person name="Iarovenko S."/>
            <person name="Subramanian E."/>
            <person name="Araus A.J."/>
            <person name="Petzold A."/>
            <person name="Susuki M."/>
            <person name="Suzuki K.-i.T."/>
            <person name="Hayashi T."/>
            <person name="Toyoda A."/>
            <person name="Oliveira C."/>
            <person name="Osipova E."/>
            <person name="Leigh N.D."/>
            <person name="Simon A."/>
            <person name="Yun M.H."/>
        </authorList>
    </citation>
    <scope>NUCLEOTIDE SEQUENCE</scope>
    <source>
        <strain evidence="2">20211129_DDA</strain>
        <tissue evidence="2">Liver</tissue>
    </source>
</reference>
<dbReference type="AlphaFoldDB" id="A0AAV7P5N2"/>
<sequence length="102" mass="11909">MEMEQYNFDTLTRAKLLKLYKQKELKADNGSTMLDLQVAFRAFEEVPMWQATSQEDDVDDNEEEGTQTEDKKEEDPAQSLSYLASPSRPQQLTRMSWIARIE</sequence>
<feature type="compositionally biased region" description="Polar residues" evidence="1">
    <location>
        <begin position="78"/>
        <end position="94"/>
    </location>
</feature>
<keyword evidence="3" id="KW-1185">Reference proteome</keyword>
<comment type="caution">
    <text evidence="2">The sequence shown here is derived from an EMBL/GenBank/DDBJ whole genome shotgun (WGS) entry which is preliminary data.</text>
</comment>
<evidence type="ECO:0000256" key="1">
    <source>
        <dbReference type="SAM" id="MobiDB-lite"/>
    </source>
</evidence>
<evidence type="ECO:0000313" key="3">
    <source>
        <dbReference type="Proteomes" id="UP001066276"/>
    </source>
</evidence>
<evidence type="ECO:0000313" key="2">
    <source>
        <dbReference type="EMBL" id="KAJ1122179.1"/>
    </source>
</evidence>
<dbReference type="EMBL" id="JANPWB010000011">
    <property type="protein sequence ID" value="KAJ1122179.1"/>
    <property type="molecule type" value="Genomic_DNA"/>
</dbReference>
<organism evidence="2 3">
    <name type="scientific">Pleurodeles waltl</name>
    <name type="common">Iberian ribbed newt</name>
    <dbReference type="NCBI Taxonomy" id="8319"/>
    <lineage>
        <taxon>Eukaryota</taxon>
        <taxon>Metazoa</taxon>
        <taxon>Chordata</taxon>
        <taxon>Craniata</taxon>
        <taxon>Vertebrata</taxon>
        <taxon>Euteleostomi</taxon>
        <taxon>Amphibia</taxon>
        <taxon>Batrachia</taxon>
        <taxon>Caudata</taxon>
        <taxon>Salamandroidea</taxon>
        <taxon>Salamandridae</taxon>
        <taxon>Pleurodelinae</taxon>
        <taxon>Pleurodeles</taxon>
    </lineage>
</organism>